<feature type="domain" description="DUF4397" evidence="1">
    <location>
        <begin position="87"/>
        <end position="173"/>
    </location>
</feature>
<gene>
    <name evidence="2" type="ORF">NCTC11343_03546</name>
</gene>
<dbReference type="AlphaFoldDB" id="A0A2X2J8I5"/>
<dbReference type="EMBL" id="UAUU01000009">
    <property type="protein sequence ID" value="SPZ88541.1"/>
    <property type="molecule type" value="Genomic_DNA"/>
</dbReference>
<accession>A0A2X2J8I5</accession>
<dbReference type="Proteomes" id="UP000251241">
    <property type="component" value="Unassembled WGS sequence"/>
</dbReference>
<dbReference type="InterPro" id="IPR025510">
    <property type="entry name" value="DUF4397"/>
</dbReference>
<sequence length="270" mass="30072">MKNFKKIVFLGLGAFALYSCEKSIQDFGKVEFLGPDDVIVKVNMASIYPDDRYMYVKFDDQRVTSLIRGREPFPGGGYNTRGDSRPDFLKWKAGNVKVQVALPHKTDDGRDSIILAESSVNLGAGKRYTLHITDTAQNTKMILNEEDLSRPDSTQAKYRFTNLMPNVPSIDLYYGAAATGSATAIAVQDSLVAKDVKYLETSPYFQLNRIATRTWKIRKAGSPVTNGTVIASYSNAGAILDRRSYVVYALGYDGFTSTIMKPYVSFFLVR</sequence>
<proteinExistence type="predicted"/>
<evidence type="ECO:0000313" key="3">
    <source>
        <dbReference type="Proteomes" id="UP000251241"/>
    </source>
</evidence>
<organism evidence="2 3">
    <name type="scientific">Sphingobacterium multivorum</name>
    <dbReference type="NCBI Taxonomy" id="28454"/>
    <lineage>
        <taxon>Bacteria</taxon>
        <taxon>Pseudomonadati</taxon>
        <taxon>Bacteroidota</taxon>
        <taxon>Sphingobacteriia</taxon>
        <taxon>Sphingobacteriales</taxon>
        <taxon>Sphingobacteriaceae</taxon>
        <taxon>Sphingobacterium</taxon>
    </lineage>
</organism>
<reference evidence="2 3" key="1">
    <citation type="submission" date="2018-06" db="EMBL/GenBank/DDBJ databases">
        <authorList>
            <consortium name="Pathogen Informatics"/>
            <person name="Doyle S."/>
        </authorList>
    </citation>
    <scope>NUCLEOTIDE SEQUENCE [LARGE SCALE GENOMIC DNA]</scope>
    <source>
        <strain evidence="2 3">NCTC11343</strain>
    </source>
</reference>
<evidence type="ECO:0000313" key="2">
    <source>
        <dbReference type="EMBL" id="SPZ88541.1"/>
    </source>
</evidence>
<protein>
    <recommendedName>
        <fullName evidence="1">DUF4397 domain-containing protein</fullName>
    </recommendedName>
</protein>
<name>A0A2X2J8I5_SPHMU</name>
<dbReference type="RefSeq" id="WP_112375355.1">
    <property type="nucleotide sequence ID" value="NZ_CP069793.1"/>
</dbReference>
<dbReference type="PROSITE" id="PS51257">
    <property type="entry name" value="PROKAR_LIPOPROTEIN"/>
    <property type="match status" value="1"/>
</dbReference>
<dbReference type="Pfam" id="PF14344">
    <property type="entry name" value="DUF4397"/>
    <property type="match status" value="1"/>
</dbReference>
<dbReference type="GeneID" id="97183400"/>
<evidence type="ECO:0000259" key="1">
    <source>
        <dbReference type="Pfam" id="PF14344"/>
    </source>
</evidence>